<organism evidence="1 2">
    <name type="scientific">Nephila pilipes</name>
    <name type="common">Giant wood spider</name>
    <name type="synonym">Nephila maculata</name>
    <dbReference type="NCBI Taxonomy" id="299642"/>
    <lineage>
        <taxon>Eukaryota</taxon>
        <taxon>Metazoa</taxon>
        <taxon>Ecdysozoa</taxon>
        <taxon>Arthropoda</taxon>
        <taxon>Chelicerata</taxon>
        <taxon>Arachnida</taxon>
        <taxon>Araneae</taxon>
        <taxon>Araneomorphae</taxon>
        <taxon>Entelegynae</taxon>
        <taxon>Araneoidea</taxon>
        <taxon>Nephilidae</taxon>
        <taxon>Nephila</taxon>
    </lineage>
</organism>
<comment type="caution">
    <text evidence="1">The sequence shown here is derived from an EMBL/GenBank/DDBJ whole genome shotgun (WGS) entry which is preliminary data.</text>
</comment>
<protein>
    <submittedName>
        <fullName evidence="1">Integrase catalytic domain-containing protein</fullName>
    </submittedName>
</protein>
<dbReference type="AlphaFoldDB" id="A0A8X6MAK6"/>
<reference evidence="1" key="1">
    <citation type="submission" date="2020-08" db="EMBL/GenBank/DDBJ databases">
        <title>Multicomponent nature underlies the extraordinary mechanical properties of spider dragline silk.</title>
        <authorList>
            <person name="Kono N."/>
            <person name="Nakamura H."/>
            <person name="Mori M."/>
            <person name="Yoshida Y."/>
            <person name="Ohtoshi R."/>
            <person name="Malay A.D."/>
            <person name="Moran D.A.P."/>
            <person name="Tomita M."/>
            <person name="Numata K."/>
            <person name="Arakawa K."/>
        </authorList>
    </citation>
    <scope>NUCLEOTIDE SEQUENCE</scope>
</reference>
<gene>
    <name evidence="1" type="primary">AVEN_62611_1</name>
    <name evidence="1" type="ORF">NPIL_317201</name>
</gene>
<accession>A0A8X6MAK6</accession>
<keyword evidence="2" id="KW-1185">Reference proteome</keyword>
<dbReference type="EMBL" id="BMAW01088844">
    <property type="protein sequence ID" value="GFS36916.1"/>
    <property type="molecule type" value="Genomic_DNA"/>
</dbReference>
<proteinExistence type="predicted"/>
<sequence length="118" mass="13140">MAVALKLEGLGEGTVVHGLFCRIEKKKAHKKYCVNISNIDKSFACELDVMDQEKIYISTLKNNNSVVINKIKQPGILISDLSITENTCMYEKDPNEIQMLVGVDFAGGLFTGKIKQIF</sequence>
<evidence type="ECO:0000313" key="1">
    <source>
        <dbReference type="EMBL" id="GFS36916.1"/>
    </source>
</evidence>
<name>A0A8X6MAK6_NEPPI</name>
<evidence type="ECO:0000313" key="2">
    <source>
        <dbReference type="Proteomes" id="UP000887013"/>
    </source>
</evidence>
<dbReference type="Proteomes" id="UP000887013">
    <property type="component" value="Unassembled WGS sequence"/>
</dbReference>